<dbReference type="PROSITE" id="PS50005">
    <property type="entry name" value="TPR"/>
    <property type="match status" value="1"/>
</dbReference>
<dbReference type="RefSeq" id="WP_074566374.1">
    <property type="nucleotide sequence ID" value="NZ_FNGX01000001.1"/>
</dbReference>
<evidence type="ECO:0000256" key="1">
    <source>
        <dbReference type="PROSITE-ProRule" id="PRU00339"/>
    </source>
</evidence>
<dbReference type="Gene3D" id="1.25.40.10">
    <property type="entry name" value="Tetratricopeptide repeat domain"/>
    <property type="match status" value="1"/>
</dbReference>
<dbReference type="InterPro" id="IPR011990">
    <property type="entry name" value="TPR-like_helical_dom_sf"/>
</dbReference>
<evidence type="ECO:0000313" key="3">
    <source>
        <dbReference type="Proteomes" id="UP000183162"/>
    </source>
</evidence>
<protein>
    <submittedName>
        <fullName evidence="2">Uncharacterized protein</fullName>
    </submittedName>
</protein>
<accession>A0A1G9JFT8</accession>
<organism evidence="2 3">
    <name type="scientific">Streptococcus equinus</name>
    <name type="common">Streptococcus bovis</name>
    <dbReference type="NCBI Taxonomy" id="1335"/>
    <lineage>
        <taxon>Bacteria</taxon>
        <taxon>Bacillati</taxon>
        <taxon>Bacillota</taxon>
        <taxon>Bacilli</taxon>
        <taxon>Lactobacillales</taxon>
        <taxon>Streptococcaceae</taxon>
        <taxon>Streptococcus</taxon>
    </lineage>
</organism>
<dbReference type="EMBL" id="FNGX01000001">
    <property type="protein sequence ID" value="SDL36162.1"/>
    <property type="molecule type" value="Genomic_DNA"/>
</dbReference>
<evidence type="ECO:0000313" key="2">
    <source>
        <dbReference type="EMBL" id="SDL36162.1"/>
    </source>
</evidence>
<reference evidence="2 3" key="1">
    <citation type="submission" date="2016-10" db="EMBL/GenBank/DDBJ databases">
        <authorList>
            <person name="de Groot N.N."/>
        </authorList>
    </citation>
    <scope>NUCLEOTIDE SEQUENCE [LARGE SCALE GENOMIC DNA]</scope>
    <source>
        <strain evidence="2 3">Sb09</strain>
    </source>
</reference>
<dbReference type="Proteomes" id="UP000183162">
    <property type="component" value="Unassembled WGS sequence"/>
</dbReference>
<dbReference type="AlphaFoldDB" id="A0A1G9JFT8"/>
<keyword evidence="1" id="KW-0802">TPR repeat</keyword>
<dbReference type="OrthoDB" id="2214899at2"/>
<name>A0A1G9JFT8_STREI</name>
<dbReference type="SUPFAM" id="SSF48452">
    <property type="entry name" value="TPR-like"/>
    <property type="match status" value="1"/>
</dbReference>
<dbReference type="InterPro" id="IPR019734">
    <property type="entry name" value="TPR_rpt"/>
</dbReference>
<gene>
    <name evidence="2" type="ORF">SAMN05216400_0583</name>
</gene>
<feature type="repeat" description="TPR" evidence="1">
    <location>
        <begin position="75"/>
        <end position="108"/>
    </location>
</feature>
<sequence>MVKDGKIIDLAEYRVLKEFNELEFIDDIEDDDFFDDEDFASVNWNLFEDLSELKKRVDYYQSLYEKSEISDKDYYFSKVNLGMLYKQNGLYQKAIEEFRAVYQMDSEDKFSCRYEILSLQILMSQYDSALSFFKEISTGEHDILLEVPLLVGAILNGDDEMAHYLLEILNADVKDFTAFCQSPEFMMDKISAVGAYGIHRRESIETVYAGFYHVLPLLMTAGNYVQAYLNDYFSEQDEESEIESLPFLTEYQIEVLMAHDIYELQDFQLWTEDEILAFPQFGKDTLEKLKEVGVIFSH</sequence>
<proteinExistence type="predicted"/>